<dbReference type="KEGG" id="xba:C7S18_09595"/>
<reference evidence="4 5" key="2">
    <citation type="submission" date="2018-03" db="EMBL/GenBank/DDBJ databases">
        <authorList>
            <person name="Keele B.F."/>
        </authorList>
    </citation>
    <scope>NUCLEOTIDE SEQUENCE [LARGE SCALE GENOMIC DNA]</scope>
    <source>
        <strain evidence="4 5">D13</strain>
    </source>
</reference>
<feature type="signal peptide" evidence="2">
    <location>
        <begin position="1"/>
        <end position="18"/>
    </location>
</feature>
<keyword evidence="1" id="KW-0175">Coiled coil</keyword>
<feature type="chain" id="PRO_5015126851" description="Peptidase S74 domain-containing protein" evidence="2">
    <location>
        <begin position="19"/>
        <end position="607"/>
    </location>
</feature>
<feature type="coiled-coil region" evidence="1">
    <location>
        <begin position="563"/>
        <end position="604"/>
    </location>
</feature>
<dbReference type="EMBL" id="CP027860">
    <property type="protein sequence ID" value="AVP97433.1"/>
    <property type="molecule type" value="Genomic_DNA"/>
</dbReference>
<gene>
    <name evidence="4" type="ORF">C7S18_09595</name>
</gene>
<dbReference type="Pfam" id="PF13884">
    <property type="entry name" value="Peptidase_S74"/>
    <property type="match status" value="1"/>
</dbReference>
<dbReference type="AlphaFoldDB" id="A0A2P1PRG1"/>
<dbReference type="Gene3D" id="2.150.10.10">
    <property type="entry name" value="Serralysin-like metalloprotease, C-terminal"/>
    <property type="match status" value="1"/>
</dbReference>
<sequence>MKRIALCIALALSASVQAAPWTYRGTLNDGGLPANGRYDIRLSLLDSAGAKSLVFPLTFNAVEVKNGAFAIDVDFGTDLGQFGTLKIKTEVAQGGSGFVALGEPKSFDAKAALGGVCWDTQGNAGTNPATDFLGTTDNQPIELRAANARVLRAESSTEQFSNMPITANLIAGSNANIVTAGVRGATIAGGGVPSGDSDPTFNGEAPNRITDHYGFVGGGIGNVAGNDAGSTADAAFASVVGGRFNDAAGSDSAALGGSSNLVSGSHSLAAGGEGNTVSGSYAGAVAGILNHASGQSSSVVGGNNNRAAGADSIVLGGFSNCAGGDRSFAAGTRARVLPATDPGGNNPCANQTGYTGTAHHGTFMWADSVDASFVSSGPDQFLIRSRGGVAINATPISGSVELSVTADSDDSDFANMFLRQRTNNAGILVSAGGATATNDNNAGFFLDHFNGAGGQARRLALNSDGSVLIRSNVTAGNTGVSMAAGSGAWSALSDRSVKMAITAIDPASVLDRLVAMPVSEWSYIAQGEGVRHLGPMAQDFAAAFGLGENDTTISTIDADGVALAAIQGLNAKLEAELRQAGDRNAQLQIQLEQLATRLAALEAAKGQ</sequence>
<dbReference type="OrthoDB" id="4463518at2"/>
<protein>
    <recommendedName>
        <fullName evidence="3">Peptidase S74 domain-containing protein</fullName>
    </recommendedName>
</protein>
<feature type="domain" description="Peptidase S74" evidence="3">
    <location>
        <begin position="493"/>
        <end position="591"/>
    </location>
</feature>
<keyword evidence="5" id="KW-1185">Reference proteome</keyword>
<evidence type="ECO:0000256" key="1">
    <source>
        <dbReference type="SAM" id="Coils"/>
    </source>
</evidence>
<evidence type="ECO:0000256" key="2">
    <source>
        <dbReference type="SAM" id="SignalP"/>
    </source>
</evidence>
<evidence type="ECO:0000313" key="4">
    <source>
        <dbReference type="EMBL" id="AVP97433.1"/>
    </source>
</evidence>
<dbReference type="InterPro" id="IPR011049">
    <property type="entry name" value="Serralysin-like_metalloprot_C"/>
</dbReference>
<evidence type="ECO:0000313" key="5">
    <source>
        <dbReference type="Proteomes" id="UP000241074"/>
    </source>
</evidence>
<name>A0A2P1PRG1_9GAMM</name>
<proteinExistence type="predicted"/>
<accession>A0A2P1PRG1</accession>
<dbReference type="RefSeq" id="WP_106891357.1">
    <property type="nucleotide sequence ID" value="NZ_CP027860.1"/>
</dbReference>
<keyword evidence="2" id="KW-0732">Signal</keyword>
<dbReference type="PROSITE" id="PS51688">
    <property type="entry name" value="ICA"/>
    <property type="match status" value="1"/>
</dbReference>
<reference evidence="4 5" key="1">
    <citation type="submission" date="2018-03" db="EMBL/GenBank/DDBJ databases">
        <title>Ahniella affigens gen. nov., sp. nov., a gammaproteobacterium isolated from sandy soil near a stream.</title>
        <authorList>
            <person name="Ko Y."/>
            <person name="Kim J.-H."/>
        </authorList>
    </citation>
    <scope>NUCLEOTIDE SEQUENCE [LARGE SCALE GENOMIC DNA]</scope>
    <source>
        <strain evidence="4 5">D13</strain>
    </source>
</reference>
<dbReference type="InterPro" id="IPR030392">
    <property type="entry name" value="S74_ICA"/>
</dbReference>
<organism evidence="4 5">
    <name type="scientific">Ahniella affigens</name>
    <dbReference type="NCBI Taxonomy" id="2021234"/>
    <lineage>
        <taxon>Bacteria</taxon>
        <taxon>Pseudomonadati</taxon>
        <taxon>Pseudomonadota</taxon>
        <taxon>Gammaproteobacteria</taxon>
        <taxon>Lysobacterales</taxon>
        <taxon>Rhodanobacteraceae</taxon>
        <taxon>Ahniella</taxon>
    </lineage>
</organism>
<evidence type="ECO:0000259" key="3">
    <source>
        <dbReference type="PROSITE" id="PS51688"/>
    </source>
</evidence>
<dbReference type="Proteomes" id="UP000241074">
    <property type="component" value="Chromosome"/>
</dbReference>